<keyword evidence="3" id="KW-1185">Reference proteome</keyword>
<keyword evidence="1" id="KW-0472">Membrane</keyword>
<keyword evidence="1" id="KW-1133">Transmembrane helix</keyword>
<gene>
    <name evidence="2" type="ORF">ACH50_13675</name>
</gene>
<dbReference type="EMBL" id="LFEJ01000017">
    <property type="protein sequence ID" value="KMV34085.1"/>
    <property type="molecule type" value="Genomic_DNA"/>
</dbReference>
<reference evidence="2 3" key="1">
    <citation type="submission" date="2015-06" db="EMBL/GenBank/DDBJ databases">
        <title>Genome sequencing of Cronobacter sp. strain DJ34 isolated from petroleum contaminated sludge of Duliajan Oil Fields, Assam, India.</title>
        <authorList>
            <person name="Pal S."/>
            <person name="Banerjee T.D."/>
            <person name="Roy A."/>
            <person name="Sar P."/>
            <person name="Kazy S.K."/>
        </authorList>
    </citation>
    <scope>NUCLEOTIDE SEQUENCE [LARGE SCALE GENOMIC DNA]</scope>
    <source>
        <strain evidence="2 3">DJ34</strain>
    </source>
</reference>
<comment type="caution">
    <text evidence="2">The sequence shown here is derived from an EMBL/GenBank/DDBJ whole genome shotgun (WGS) entry which is preliminary data.</text>
</comment>
<protein>
    <submittedName>
        <fullName evidence="2">Uncharacterized protein</fullName>
    </submittedName>
</protein>
<evidence type="ECO:0000256" key="1">
    <source>
        <dbReference type="SAM" id="Phobius"/>
    </source>
</evidence>
<proteinExistence type="predicted"/>
<sequence>MTRHLSPLRRRQILACCAALMLQCCFVMEYAPDMPAARELFSAVLTTAGSWLLTAALLRR</sequence>
<evidence type="ECO:0000313" key="2">
    <source>
        <dbReference type="EMBL" id="KMV34085.1"/>
    </source>
</evidence>
<feature type="transmembrane region" description="Helical" evidence="1">
    <location>
        <begin position="12"/>
        <end position="31"/>
    </location>
</feature>
<dbReference type="PATRIC" id="fig|1656095.3.peg.4609"/>
<keyword evidence="1" id="KW-0812">Transmembrane</keyword>
<name>A0A0J8VNJ2_9ENTR</name>
<organism evidence="2 3">
    <name type="scientific">Franconibacter pulveris</name>
    <dbReference type="NCBI Taxonomy" id="435910"/>
    <lineage>
        <taxon>Bacteria</taxon>
        <taxon>Pseudomonadati</taxon>
        <taxon>Pseudomonadota</taxon>
        <taxon>Gammaproteobacteria</taxon>
        <taxon>Enterobacterales</taxon>
        <taxon>Enterobacteriaceae</taxon>
        <taxon>Franconibacter</taxon>
    </lineage>
</organism>
<feature type="transmembrane region" description="Helical" evidence="1">
    <location>
        <begin position="37"/>
        <end position="58"/>
    </location>
</feature>
<dbReference type="Proteomes" id="UP000037315">
    <property type="component" value="Unassembled WGS sequence"/>
</dbReference>
<dbReference type="AlphaFoldDB" id="A0A0J8VNJ2"/>
<accession>A0A0J8VNJ2</accession>
<evidence type="ECO:0000313" key="3">
    <source>
        <dbReference type="Proteomes" id="UP000037315"/>
    </source>
</evidence>